<comment type="similarity">
    <text evidence="3">Belongs to the class-III pyridoxal-phosphate-dependent aminotransferase family.</text>
</comment>
<dbReference type="PANTHER" id="PTHR43713">
    <property type="entry name" value="GLUTAMATE-1-SEMIALDEHYDE 2,1-AMINOMUTASE"/>
    <property type="match status" value="1"/>
</dbReference>
<evidence type="ECO:0000256" key="3">
    <source>
        <dbReference type="RuleBase" id="RU003560"/>
    </source>
</evidence>
<name>A0A937X8T4_UNCEI</name>
<dbReference type="GO" id="GO:0008483">
    <property type="term" value="F:transaminase activity"/>
    <property type="evidence" value="ECO:0007669"/>
    <property type="project" value="UniProtKB-KW"/>
</dbReference>
<dbReference type="Gene3D" id="3.40.640.10">
    <property type="entry name" value="Type I PLP-dependent aspartate aminotransferase-like (Major domain)"/>
    <property type="match status" value="1"/>
</dbReference>
<comment type="caution">
    <text evidence="4">The sequence shown here is derived from an EMBL/GenBank/DDBJ whole genome shotgun (WGS) entry which is preliminary data.</text>
</comment>
<keyword evidence="4" id="KW-0032">Aminotransferase</keyword>
<keyword evidence="2 3" id="KW-0663">Pyridoxal phosphate</keyword>
<organism evidence="4 5">
    <name type="scientific">Eiseniibacteriota bacterium</name>
    <dbReference type="NCBI Taxonomy" id="2212470"/>
    <lineage>
        <taxon>Bacteria</taxon>
        <taxon>Candidatus Eiseniibacteriota</taxon>
    </lineage>
</organism>
<dbReference type="InterPro" id="IPR015421">
    <property type="entry name" value="PyrdxlP-dep_Trfase_major"/>
</dbReference>
<gene>
    <name evidence="4" type="ORF">FJY75_09170</name>
</gene>
<dbReference type="InterPro" id="IPR015422">
    <property type="entry name" value="PyrdxlP-dep_Trfase_small"/>
</dbReference>
<dbReference type="InterPro" id="IPR005814">
    <property type="entry name" value="Aminotrans_3"/>
</dbReference>
<sequence length="450" mass="48529">MGCRSGGAGNKADGIYRDAVKVLPGGVSRNTLYRKPRPHYVDRAQGCHVTDIDGVTRLDFANNMCSLIHGHAHPAVVEALSRQLARGTAFTMATEVEVRFAQHLCGRLESADKIRFANSGTEAVMVMIKAARAYTGRPMIAKAEGAYHGTYDYAEVSQTAGPSNWGDLDQPNRVPVAKGTPPGALNDVVVFPFNDLERTLALLDRHADRIACVILDPLPHRIGLFPVDPAYLQAIHDWTRRNGALLAFDEVITFRSAYGGAQQLYPVKPDLTALGKIIGGGLPVGALAGRDEVMRLLDPSADAVALPHSGTFSANPMTMTAGLVAMELFDPDAVERLNALAQSARRQLREAVDVAGIPAAISGAGSLFRIHLGLGEEPVAYRQTLPDERRGAWTRKLVDQAYERGIMLINTATGALSTPMTQREIDRLSETLLEVFRAIKPDLRGAASPV</sequence>
<proteinExistence type="inferred from homology"/>
<evidence type="ECO:0000313" key="5">
    <source>
        <dbReference type="Proteomes" id="UP000748308"/>
    </source>
</evidence>
<accession>A0A937X8T4</accession>
<dbReference type="PANTHER" id="PTHR43713:SF3">
    <property type="entry name" value="GLUTAMATE-1-SEMIALDEHYDE 2,1-AMINOMUTASE 1, CHLOROPLASTIC-RELATED"/>
    <property type="match status" value="1"/>
</dbReference>
<dbReference type="Pfam" id="PF00202">
    <property type="entry name" value="Aminotran_3"/>
    <property type="match status" value="1"/>
</dbReference>
<protein>
    <submittedName>
        <fullName evidence="4">Aspartate aminotransferase family protein</fullName>
    </submittedName>
</protein>
<reference evidence="4" key="1">
    <citation type="submission" date="2019-03" db="EMBL/GenBank/DDBJ databases">
        <title>Lake Tanganyika Metagenome-Assembled Genomes (MAGs).</title>
        <authorList>
            <person name="Tran P."/>
        </authorList>
    </citation>
    <scope>NUCLEOTIDE SEQUENCE</scope>
    <source>
        <strain evidence="4">M_DeepCast_400m_m2_100</strain>
    </source>
</reference>
<dbReference type="EMBL" id="VGIY01000238">
    <property type="protein sequence ID" value="MBM3318008.1"/>
    <property type="molecule type" value="Genomic_DNA"/>
</dbReference>
<dbReference type="InterPro" id="IPR015424">
    <property type="entry name" value="PyrdxlP-dep_Trfase"/>
</dbReference>
<dbReference type="GO" id="GO:0030170">
    <property type="term" value="F:pyridoxal phosphate binding"/>
    <property type="evidence" value="ECO:0007669"/>
    <property type="project" value="InterPro"/>
</dbReference>
<evidence type="ECO:0000256" key="2">
    <source>
        <dbReference type="ARBA" id="ARBA00022898"/>
    </source>
</evidence>
<dbReference type="CDD" id="cd00610">
    <property type="entry name" value="OAT_like"/>
    <property type="match status" value="1"/>
</dbReference>
<dbReference type="SUPFAM" id="SSF53383">
    <property type="entry name" value="PLP-dependent transferases"/>
    <property type="match status" value="1"/>
</dbReference>
<dbReference type="Gene3D" id="3.90.1150.10">
    <property type="entry name" value="Aspartate Aminotransferase, domain 1"/>
    <property type="match status" value="1"/>
</dbReference>
<dbReference type="Proteomes" id="UP000748308">
    <property type="component" value="Unassembled WGS sequence"/>
</dbReference>
<evidence type="ECO:0000256" key="1">
    <source>
        <dbReference type="ARBA" id="ARBA00001933"/>
    </source>
</evidence>
<keyword evidence="4" id="KW-0808">Transferase</keyword>
<comment type="cofactor">
    <cofactor evidence="1">
        <name>pyridoxal 5'-phosphate</name>
        <dbReference type="ChEBI" id="CHEBI:597326"/>
    </cofactor>
</comment>
<evidence type="ECO:0000313" key="4">
    <source>
        <dbReference type="EMBL" id="MBM3318008.1"/>
    </source>
</evidence>
<dbReference type="AlphaFoldDB" id="A0A937X8T4"/>